<evidence type="ECO:0000313" key="3">
    <source>
        <dbReference type="Proteomes" id="UP000326396"/>
    </source>
</evidence>
<dbReference type="AlphaFoldDB" id="A0A5N6P5E4"/>
<name>A0A5N6P5E4_9ASTR</name>
<evidence type="ECO:0000256" key="1">
    <source>
        <dbReference type="SAM" id="MobiDB-lite"/>
    </source>
</evidence>
<gene>
    <name evidence="2" type="ORF">E3N88_11917</name>
</gene>
<sequence>MADENARSTPQSLVTQSSGKKGSTPIGNTLGSQTKITEGSDEEEVGVTITPDFVKSHRETFKARLAELEHREKLEKLKAQFSYSEDEPEGGGQRAPLQRGVVGKILKMLEEKKRPQTRVEENDEPRKDGGGPEDDEDPLLRPYHPTNYTDLSKFTCRIAKALLPGKLKLPENVGKYDGTNDPDDHLHAFEGAGKIGR</sequence>
<reference evidence="2 3" key="1">
    <citation type="submission" date="2019-05" db="EMBL/GenBank/DDBJ databases">
        <title>Mikania micrantha, genome provides insights into the molecular mechanism of rapid growth.</title>
        <authorList>
            <person name="Liu B."/>
        </authorList>
    </citation>
    <scope>NUCLEOTIDE SEQUENCE [LARGE SCALE GENOMIC DNA]</scope>
    <source>
        <strain evidence="2">NLD-2019</strain>
        <tissue evidence="2">Leaf</tissue>
    </source>
</reference>
<feature type="compositionally biased region" description="Basic and acidic residues" evidence="1">
    <location>
        <begin position="107"/>
        <end position="130"/>
    </location>
</feature>
<evidence type="ECO:0000313" key="2">
    <source>
        <dbReference type="EMBL" id="KAD5960445.1"/>
    </source>
</evidence>
<comment type="caution">
    <text evidence="2">The sequence shown here is derived from an EMBL/GenBank/DDBJ whole genome shotgun (WGS) entry which is preliminary data.</text>
</comment>
<feature type="region of interest" description="Disordered" evidence="1">
    <location>
        <begin position="169"/>
        <end position="197"/>
    </location>
</feature>
<feature type="region of interest" description="Disordered" evidence="1">
    <location>
        <begin position="79"/>
        <end position="148"/>
    </location>
</feature>
<accession>A0A5N6P5E4</accession>
<feature type="compositionally biased region" description="Polar residues" evidence="1">
    <location>
        <begin position="7"/>
        <end position="37"/>
    </location>
</feature>
<dbReference type="Proteomes" id="UP000326396">
    <property type="component" value="Linkage Group LG14"/>
</dbReference>
<proteinExistence type="predicted"/>
<feature type="region of interest" description="Disordered" evidence="1">
    <location>
        <begin position="1"/>
        <end position="49"/>
    </location>
</feature>
<protein>
    <submittedName>
        <fullName evidence="2">Uncharacterized protein</fullName>
    </submittedName>
</protein>
<dbReference type="EMBL" id="SZYD01000006">
    <property type="protein sequence ID" value="KAD5960445.1"/>
    <property type="molecule type" value="Genomic_DNA"/>
</dbReference>
<keyword evidence="3" id="KW-1185">Reference proteome</keyword>
<organism evidence="2 3">
    <name type="scientific">Mikania micrantha</name>
    <name type="common">bitter vine</name>
    <dbReference type="NCBI Taxonomy" id="192012"/>
    <lineage>
        <taxon>Eukaryota</taxon>
        <taxon>Viridiplantae</taxon>
        <taxon>Streptophyta</taxon>
        <taxon>Embryophyta</taxon>
        <taxon>Tracheophyta</taxon>
        <taxon>Spermatophyta</taxon>
        <taxon>Magnoliopsida</taxon>
        <taxon>eudicotyledons</taxon>
        <taxon>Gunneridae</taxon>
        <taxon>Pentapetalae</taxon>
        <taxon>asterids</taxon>
        <taxon>campanulids</taxon>
        <taxon>Asterales</taxon>
        <taxon>Asteraceae</taxon>
        <taxon>Asteroideae</taxon>
        <taxon>Heliantheae alliance</taxon>
        <taxon>Eupatorieae</taxon>
        <taxon>Mikania</taxon>
    </lineage>
</organism>